<comment type="caution">
    <text evidence="1">The sequence shown here is derived from an EMBL/GenBank/DDBJ whole genome shotgun (WGS) entry which is preliminary data.</text>
</comment>
<keyword evidence="2" id="KW-1185">Reference proteome</keyword>
<name>A0ABU1TTL9_9FLAO</name>
<proteinExistence type="predicted"/>
<protein>
    <submittedName>
        <fullName evidence="1">Uncharacterized protein</fullName>
    </submittedName>
</protein>
<dbReference type="Proteomes" id="UP001255185">
    <property type="component" value="Unassembled WGS sequence"/>
</dbReference>
<sequence>MTAIEIKKEISKALDQVPEKLLVDILDLIKEVQSDQSKSSLTSNLKKILSEDSDLLDKLAQ</sequence>
<evidence type="ECO:0000313" key="1">
    <source>
        <dbReference type="EMBL" id="MDR6969217.1"/>
    </source>
</evidence>
<reference evidence="1 2" key="1">
    <citation type="submission" date="2023-07" db="EMBL/GenBank/DDBJ databases">
        <title>Sorghum-associated microbial communities from plants grown in Nebraska, USA.</title>
        <authorList>
            <person name="Schachtman D."/>
        </authorList>
    </citation>
    <scope>NUCLEOTIDE SEQUENCE [LARGE SCALE GENOMIC DNA]</scope>
    <source>
        <strain evidence="1 2">3773</strain>
    </source>
</reference>
<evidence type="ECO:0000313" key="2">
    <source>
        <dbReference type="Proteomes" id="UP001255185"/>
    </source>
</evidence>
<accession>A0ABU1TTL9</accession>
<gene>
    <name evidence="1" type="ORF">J2X31_003244</name>
</gene>
<dbReference type="RefSeq" id="WP_310028034.1">
    <property type="nucleotide sequence ID" value="NZ_JAVDVI010000017.1"/>
</dbReference>
<organism evidence="1 2">
    <name type="scientific">Flavobacterium arsenatis</name>
    <dbReference type="NCBI Taxonomy" id="1484332"/>
    <lineage>
        <taxon>Bacteria</taxon>
        <taxon>Pseudomonadati</taxon>
        <taxon>Bacteroidota</taxon>
        <taxon>Flavobacteriia</taxon>
        <taxon>Flavobacteriales</taxon>
        <taxon>Flavobacteriaceae</taxon>
        <taxon>Flavobacterium</taxon>
    </lineage>
</organism>
<dbReference type="EMBL" id="JAVDVI010000017">
    <property type="protein sequence ID" value="MDR6969217.1"/>
    <property type="molecule type" value="Genomic_DNA"/>
</dbReference>